<dbReference type="EMBL" id="MU003843">
    <property type="protein sequence ID" value="KAF2717444.1"/>
    <property type="molecule type" value="Genomic_DNA"/>
</dbReference>
<proteinExistence type="predicted"/>
<comment type="caution">
    <text evidence="1">The sequence shown here is derived from an EMBL/GenBank/DDBJ whole genome shotgun (WGS) entry which is preliminary data.</text>
</comment>
<evidence type="ECO:0000313" key="1">
    <source>
        <dbReference type="EMBL" id="KAF2717444.1"/>
    </source>
</evidence>
<evidence type="ECO:0000313" key="2">
    <source>
        <dbReference type="Proteomes" id="UP000799441"/>
    </source>
</evidence>
<accession>A0A9P4Q0F2</accession>
<organism evidence="1 2">
    <name type="scientific">Polychaeton citri CBS 116435</name>
    <dbReference type="NCBI Taxonomy" id="1314669"/>
    <lineage>
        <taxon>Eukaryota</taxon>
        <taxon>Fungi</taxon>
        <taxon>Dikarya</taxon>
        <taxon>Ascomycota</taxon>
        <taxon>Pezizomycotina</taxon>
        <taxon>Dothideomycetes</taxon>
        <taxon>Dothideomycetidae</taxon>
        <taxon>Capnodiales</taxon>
        <taxon>Capnodiaceae</taxon>
        <taxon>Polychaeton</taxon>
    </lineage>
</organism>
<protein>
    <submittedName>
        <fullName evidence="1">Uncharacterized protein</fullName>
    </submittedName>
</protein>
<keyword evidence="2" id="KW-1185">Reference proteome</keyword>
<name>A0A9P4Q0F2_9PEZI</name>
<sequence>MSLYYNAFVILVSDTRSIPTTSLLTFIPIPSGVIRSGTECVPVIIILSLLLMLLVRSDKVFSEAVLSREITSDIASSNAELSERCKYDSGSRNVLPGSGCIGNPTPETRNPQEGADCHTAAKFKEEAYTRSCSRHSLSNKGLAGKYLIWRQDSRIELIFGNAVYVIEELQLASK</sequence>
<dbReference type="Proteomes" id="UP000799441">
    <property type="component" value="Unassembled WGS sequence"/>
</dbReference>
<dbReference type="AlphaFoldDB" id="A0A9P4Q0F2"/>
<gene>
    <name evidence="1" type="ORF">K431DRAFT_153308</name>
</gene>
<reference evidence="1" key="1">
    <citation type="journal article" date="2020" name="Stud. Mycol.">
        <title>101 Dothideomycetes genomes: a test case for predicting lifestyles and emergence of pathogens.</title>
        <authorList>
            <person name="Haridas S."/>
            <person name="Albert R."/>
            <person name="Binder M."/>
            <person name="Bloem J."/>
            <person name="Labutti K."/>
            <person name="Salamov A."/>
            <person name="Andreopoulos B."/>
            <person name="Baker S."/>
            <person name="Barry K."/>
            <person name="Bills G."/>
            <person name="Bluhm B."/>
            <person name="Cannon C."/>
            <person name="Castanera R."/>
            <person name="Culley D."/>
            <person name="Daum C."/>
            <person name="Ezra D."/>
            <person name="Gonzalez J."/>
            <person name="Henrissat B."/>
            <person name="Kuo A."/>
            <person name="Liang C."/>
            <person name="Lipzen A."/>
            <person name="Lutzoni F."/>
            <person name="Magnuson J."/>
            <person name="Mondo S."/>
            <person name="Nolan M."/>
            <person name="Ohm R."/>
            <person name="Pangilinan J."/>
            <person name="Park H.-J."/>
            <person name="Ramirez L."/>
            <person name="Alfaro M."/>
            <person name="Sun H."/>
            <person name="Tritt A."/>
            <person name="Yoshinaga Y."/>
            <person name="Zwiers L.-H."/>
            <person name="Turgeon B."/>
            <person name="Goodwin S."/>
            <person name="Spatafora J."/>
            <person name="Crous P."/>
            <person name="Grigoriev I."/>
        </authorList>
    </citation>
    <scope>NUCLEOTIDE SEQUENCE</scope>
    <source>
        <strain evidence="1">CBS 116435</strain>
    </source>
</reference>